<dbReference type="InterPro" id="IPR005940">
    <property type="entry name" value="Anthranilate_Pribosyl_Tfrase"/>
</dbReference>
<evidence type="ECO:0000256" key="4">
    <source>
        <dbReference type="ARBA" id="ARBA00023141"/>
    </source>
</evidence>
<keyword evidence="2" id="KW-0808">Transferase</keyword>
<keyword evidence="3" id="KW-0822">Tryptophan biosynthesis</keyword>
<evidence type="ECO:0000259" key="5">
    <source>
        <dbReference type="Pfam" id="PF00591"/>
    </source>
</evidence>
<keyword evidence="8" id="KW-1185">Reference proteome</keyword>
<dbReference type="Pfam" id="PF00591">
    <property type="entry name" value="Glycos_transf_3"/>
    <property type="match status" value="1"/>
</dbReference>
<evidence type="ECO:0000256" key="3">
    <source>
        <dbReference type="ARBA" id="ARBA00022822"/>
    </source>
</evidence>
<feature type="domain" description="Glycosyl transferase family 3" evidence="5">
    <location>
        <begin position="91"/>
        <end position="328"/>
    </location>
</feature>
<keyword evidence="4" id="KW-0057">Aromatic amino acid biosynthesis</keyword>
<dbReference type="InterPro" id="IPR035902">
    <property type="entry name" value="Nuc_phospho_transferase"/>
</dbReference>
<dbReference type="RefSeq" id="WP_191156289.1">
    <property type="nucleotide sequence ID" value="NZ_JACXAI010000004.1"/>
</dbReference>
<dbReference type="Proteomes" id="UP000626844">
    <property type="component" value="Unassembled WGS sequence"/>
</dbReference>
<dbReference type="PANTHER" id="PTHR43285:SF2">
    <property type="entry name" value="ANTHRANILATE PHOSPHORIBOSYLTRANSFERASE"/>
    <property type="match status" value="1"/>
</dbReference>
<comment type="caution">
    <text evidence="7">The sequence shown here is derived from an EMBL/GenBank/DDBJ whole genome shotgun (WGS) entry which is preliminary data.</text>
</comment>
<name>A0A926N8Q1_9BACI</name>
<dbReference type="Gene3D" id="1.20.970.10">
    <property type="entry name" value="Transferase, Pyrimidine Nucleoside Phosphorylase, Chain C"/>
    <property type="match status" value="1"/>
</dbReference>
<keyword evidence="3" id="KW-0028">Amino-acid biosynthesis</keyword>
<gene>
    <name evidence="7" type="ORF">IC621_04780</name>
</gene>
<dbReference type="Gene3D" id="3.40.1030.10">
    <property type="entry name" value="Nucleoside phosphorylase/phosphoribosyltransferase catalytic domain"/>
    <property type="match status" value="1"/>
</dbReference>
<dbReference type="EMBL" id="JACXAI010000004">
    <property type="protein sequence ID" value="MBD1379537.1"/>
    <property type="molecule type" value="Genomic_DNA"/>
</dbReference>
<dbReference type="PANTHER" id="PTHR43285">
    <property type="entry name" value="ANTHRANILATE PHOSPHORIBOSYLTRANSFERASE"/>
    <property type="match status" value="1"/>
</dbReference>
<evidence type="ECO:0000256" key="1">
    <source>
        <dbReference type="ARBA" id="ARBA00022676"/>
    </source>
</evidence>
<feature type="domain" description="Glycosyl transferase family 3 N-terminal" evidence="6">
    <location>
        <begin position="4"/>
        <end position="64"/>
    </location>
</feature>
<proteinExistence type="predicted"/>
<organism evidence="7 8">
    <name type="scientific">Metabacillus arenae</name>
    <dbReference type="NCBI Taxonomy" id="2771434"/>
    <lineage>
        <taxon>Bacteria</taxon>
        <taxon>Bacillati</taxon>
        <taxon>Bacillota</taxon>
        <taxon>Bacilli</taxon>
        <taxon>Bacillales</taxon>
        <taxon>Bacillaceae</taxon>
        <taxon>Metabacillus</taxon>
    </lineage>
</organism>
<accession>A0A926N8Q1</accession>
<dbReference type="GO" id="GO:0005829">
    <property type="term" value="C:cytosol"/>
    <property type="evidence" value="ECO:0007669"/>
    <property type="project" value="TreeGrafter"/>
</dbReference>
<dbReference type="SUPFAM" id="SSF47648">
    <property type="entry name" value="Nucleoside phosphorylase/phosphoribosyltransferase N-terminal domain"/>
    <property type="match status" value="1"/>
</dbReference>
<dbReference type="GO" id="GO:0000162">
    <property type="term" value="P:L-tryptophan biosynthetic process"/>
    <property type="evidence" value="ECO:0007669"/>
    <property type="project" value="UniProtKB-KW"/>
</dbReference>
<dbReference type="InterPro" id="IPR017459">
    <property type="entry name" value="Glycosyl_Trfase_fam3_N_dom"/>
</dbReference>
<sequence length="344" mass="38973">MQQWIKEVARGKRGSKNLSYEETMNVAHSILSGEATDAQTTAYLIAMRLITETSDELLAFQHALENYTTKLEVSEKTKENLIDFASPYTGRNSFLATIPVSLLLADQGIPVFLHSTDSLPPKYAVTINEVLEKLGVNVSLSKETLASSIENVKIGFAKTDAYCLPLRDLRKIREEIGVRTLFNTAEKLLNISGAKSIMAGAFHRTAIKHILPVFEKLSFERVYIVQGVEGSEDLPVHRNSFIFSYQNGETDSFIVKPEEFGLFHGEGEKKRIPEEEQANIVLSLLNGEKLEEYAYYYNQVVFNTGIRYYLFNLTNSIEDGIDLAKGQLREKRGFRKLEEWRLVQ</sequence>
<reference evidence="7" key="1">
    <citation type="submission" date="2020-09" db="EMBL/GenBank/DDBJ databases">
        <title>A novel bacterium of genus Bacillus, isolated from South China Sea.</title>
        <authorList>
            <person name="Huang H."/>
            <person name="Mo K."/>
            <person name="Hu Y."/>
        </authorList>
    </citation>
    <scope>NUCLEOTIDE SEQUENCE</scope>
    <source>
        <strain evidence="7">IB182487</strain>
    </source>
</reference>
<evidence type="ECO:0000256" key="2">
    <source>
        <dbReference type="ARBA" id="ARBA00022679"/>
    </source>
</evidence>
<evidence type="ECO:0000313" key="8">
    <source>
        <dbReference type="Proteomes" id="UP000626844"/>
    </source>
</evidence>
<protein>
    <submittedName>
        <fullName evidence="7">Anthranilate phosphoribosyltransferase</fullName>
    </submittedName>
</protein>
<dbReference type="SUPFAM" id="SSF52418">
    <property type="entry name" value="Nucleoside phosphorylase/phosphoribosyltransferase catalytic domain"/>
    <property type="match status" value="1"/>
</dbReference>
<dbReference type="Pfam" id="PF02885">
    <property type="entry name" value="Glycos_trans_3N"/>
    <property type="match status" value="1"/>
</dbReference>
<dbReference type="GO" id="GO:0004048">
    <property type="term" value="F:anthranilate phosphoribosyltransferase activity"/>
    <property type="evidence" value="ECO:0007669"/>
    <property type="project" value="InterPro"/>
</dbReference>
<keyword evidence="1 7" id="KW-0328">Glycosyltransferase</keyword>
<dbReference type="AlphaFoldDB" id="A0A926N8Q1"/>
<evidence type="ECO:0000313" key="7">
    <source>
        <dbReference type="EMBL" id="MBD1379537.1"/>
    </source>
</evidence>
<dbReference type="InterPro" id="IPR000312">
    <property type="entry name" value="Glycosyl_Trfase_fam3"/>
</dbReference>
<evidence type="ECO:0000259" key="6">
    <source>
        <dbReference type="Pfam" id="PF02885"/>
    </source>
</evidence>
<dbReference type="InterPro" id="IPR036320">
    <property type="entry name" value="Glycosyl_Trfase_fam3_N_dom_sf"/>
</dbReference>